<accession>C0GJV9</accession>
<dbReference type="Proteomes" id="UP000006443">
    <property type="component" value="Unassembled WGS sequence"/>
</dbReference>
<keyword evidence="4" id="KW-1185">Reference proteome</keyword>
<dbReference type="Pfam" id="PF01381">
    <property type="entry name" value="HTH_3"/>
    <property type="match status" value="1"/>
</dbReference>
<sequence>MSELLGRRLRALRRLKRLTQHDLASEVGISVSMLSTIERGSKYPRVDLIKKFARVLDVPLEDLFVLPENNVAKHS</sequence>
<evidence type="ECO:0000313" key="3">
    <source>
        <dbReference type="EMBL" id="EEG76417.1"/>
    </source>
</evidence>
<dbReference type="GO" id="GO:0003700">
    <property type="term" value="F:DNA-binding transcription factor activity"/>
    <property type="evidence" value="ECO:0007669"/>
    <property type="project" value="TreeGrafter"/>
</dbReference>
<dbReference type="InterPro" id="IPR010982">
    <property type="entry name" value="Lambda_DNA-bd_dom_sf"/>
</dbReference>
<dbReference type="GO" id="GO:0003677">
    <property type="term" value="F:DNA binding"/>
    <property type="evidence" value="ECO:0007669"/>
    <property type="project" value="UniProtKB-KW"/>
</dbReference>
<protein>
    <submittedName>
        <fullName evidence="3">Transcriptional regulator, XRE family</fullName>
    </submittedName>
</protein>
<proteinExistence type="predicted"/>
<dbReference type="STRING" id="555088.DealDRAFT_2762"/>
<keyword evidence="1" id="KW-0238">DNA-binding</keyword>
<dbReference type="AlphaFoldDB" id="C0GJV9"/>
<dbReference type="SUPFAM" id="SSF47413">
    <property type="entry name" value="lambda repressor-like DNA-binding domains"/>
    <property type="match status" value="1"/>
</dbReference>
<dbReference type="EMBL" id="ACJM01000018">
    <property type="protein sequence ID" value="EEG76417.1"/>
    <property type="molecule type" value="Genomic_DNA"/>
</dbReference>
<name>C0GJV9_DETAL</name>
<organism evidence="3 4">
    <name type="scientific">Dethiobacter alkaliphilus AHT 1</name>
    <dbReference type="NCBI Taxonomy" id="555088"/>
    <lineage>
        <taxon>Bacteria</taxon>
        <taxon>Bacillati</taxon>
        <taxon>Bacillota</taxon>
        <taxon>Dethiobacteria</taxon>
        <taxon>Dethiobacterales</taxon>
        <taxon>Dethiobacteraceae</taxon>
        <taxon>Dethiobacter</taxon>
    </lineage>
</organism>
<evidence type="ECO:0000313" key="4">
    <source>
        <dbReference type="Proteomes" id="UP000006443"/>
    </source>
</evidence>
<feature type="domain" description="HTH cro/C1-type" evidence="2">
    <location>
        <begin position="9"/>
        <end position="63"/>
    </location>
</feature>
<dbReference type="GO" id="GO:0005829">
    <property type="term" value="C:cytosol"/>
    <property type="evidence" value="ECO:0007669"/>
    <property type="project" value="TreeGrafter"/>
</dbReference>
<dbReference type="PROSITE" id="PS50943">
    <property type="entry name" value="HTH_CROC1"/>
    <property type="match status" value="1"/>
</dbReference>
<dbReference type="OrthoDB" id="371153at2"/>
<dbReference type="PANTHER" id="PTHR46797:SF1">
    <property type="entry name" value="METHYLPHOSPHONATE SYNTHASE"/>
    <property type="match status" value="1"/>
</dbReference>
<dbReference type="InterPro" id="IPR050807">
    <property type="entry name" value="TransReg_Diox_bact_type"/>
</dbReference>
<gene>
    <name evidence="3" type="ORF">DealDRAFT_2762</name>
</gene>
<evidence type="ECO:0000256" key="1">
    <source>
        <dbReference type="ARBA" id="ARBA00023125"/>
    </source>
</evidence>
<dbReference type="Gene3D" id="1.10.260.40">
    <property type="entry name" value="lambda repressor-like DNA-binding domains"/>
    <property type="match status" value="1"/>
</dbReference>
<reference evidence="3 4" key="1">
    <citation type="submission" date="2009-02" db="EMBL/GenBank/DDBJ databases">
        <title>Sequencing of the draft genome and assembly of Dethiobacter alkaliphilus AHT 1.</title>
        <authorList>
            <consortium name="US DOE Joint Genome Institute (JGI-PGF)"/>
            <person name="Lucas S."/>
            <person name="Copeland A."/>
            <person name="Lapidus A."/>
            <person name="Glavina del Rio T."/>
            <person name="Dalin E."/>
            <person name="Tice H."/>
            <person name="Bruce D."/>
            <person name="Goodwin L."/>
            <person name="Pitluck S."/>
            <person name="Larimer F."/>
            <person name="Land M.L."/>
            <person name="Hauser L."/>
            <person name="Muyzer G."/>
        </authorList>
    </citation>
    <scope>NUCLEOTIDE SEQUENCE [LARGE SCALE GENOMIC DNA]</scope>
    <source>
        <strain evidence="3 4">AHT 1</strain>
    </source>
</reference>
<dbReference type="InterPro" id="IPR001387">
    <property type="entry name" value="Cro/C1-type_HTH"/>
</dbReference>
<evidence type="ECO:0000259" key="2">
    <source>
        <dbReference type="PROSITE" id="PS50943"/>
    </source>
</evidence>
<dbReference type="PANTHER" id="PTHR46797">
    <property type="entry name" value="HTH-TYPE TRANSCRIPTIONAL REGULATOR"/>
    <property type="match status" value="1"/>
</dbReference>
<dbReference type="RefSeq" id="WP_008518458.1">
    <property type="nucleotide sequence ID" value="NZ_ACJM01000018.1"/>
</dbReference>
<dbReference type="CDD" id="cd00093">
    <property type="entry name" value="HTH_XRE"/>
    <property type="match status" value="1"/>
</dbReference>
<dbReference type="SMART" id="SM00530">
    <property type="entry name" value="HTH_XRE"/>
    <property type="match status" value="1"/>
</dbReference>
<dbReference type="eggNOG" id="COG1476">
    <property type="taxonomic scope" value="Bacteria"/>
</dbReference>
<comment type="caution">
    <text evidence="3">The sequence shown here is derived from an EMBL/GenBank/DDBJ whole genome shotgun (WGS) entry which is preliminary data.</text>
</comment>